<evidence type="ECO:0000256" key="4">
    <source>
        <dbReference type="PROSITE-ProRule" id="PRU00335"/>
    </source>
</evidence>
<protein>
    <recommendedName>
        <fullName evidence="5">HTH tetR-type domain-containing protein</fullName>
    </recommendedName>
</protein>
<dbReference type="InterPro" id="IPR036271">
    <property type="entry name" value="Tet_transcr_reg_TetR-rel_C_sf"/>
</dbReference>
<dbReference type="GO" id="GO:0003700">
    <property type="term" value="F:DNA-binding transcription factor activity"/>
    <property type="evidence" value="ECO:0007669"/>
    <property type="project" value="TreeGrafter"/>
</dbReference>
<dbReference type="KEGG" id="chq:AQ619_06955"/>
<keyword evidence="3" id="KW-0804">Transcription</keyword>
<organism evidence="6 7">
    <name type="scientific">Caulobacter henricii</name>
    <dbReference type="NCBI Taxonomy" id="69395"/>
    <lineage>
        <taxon>Bacteria</taxon>
        <taxon>Pseudomonadati</taxon>
        <taxon>Pseudomonadota</taxon>
        <taxon>Alphaproteobacteria</taxon>
        <taxon>Caulobacterales</taxon>
        <taxon>Caulobacteraceae</taxon>
        <taxon>Caulobacter</taxon>
    </lineage>
</organism>
<dbReference type="InterPro" id="IPR009057">
    <property type="entry name" value="Homeodomain-like_sf"/>
</dbReference>
<dbReference type="PANTHER" id="PTHR30055">
    <property type="entry name" value="HTH-TYPE TRANSCRIPTIONAL REGULATOR RUTR"/>
    <property type="match status" value="1"/>
</dbReference>
<dbReference type="Proteomes" id="UP000056905">
    <property type="component" value="Chromosome"/>
</dbReference>
<dbReference type="InterPro" id="IPR050109">
    <property type="entry name" value="HTH-type_TetR-like_transc_reg"/>
</dbReference>
<keyword evidence="1" id="KW-0805">Transcription regulation</keyword>
<dbReference type="PANTHER" id="PTHR30055:SF234">
    <property type="entry name" value="HTH-TYPE TRANSCRIPTIONAL REGULATOR BETI"/>
    <property type="match status" value="1"/>
</dbReference>
<dbReference type="Pfam" id="PF00440">
    <property type="entry name" value="TetR_N"/>
    <property type="match status" value="1"/>
</dbReference>
<gene>
    <name evidence="6" type="ORF">AQ619_06955</name>
</gene>
<dbReference type="InterPro" id="IPR001647">
    <property type="entry name" value="HTH_TetR"/>
</dbReference>
<feature type="domain" description="HTH tetR-type" evidence="5">
    <location>
        <begin position="1"/>
        <end position="53"/>
    </location>
</feature>
<reference evidence="6 7" key="1">
    <citation type="submission" date="2015-10" db="EMBL/GenBank/DDBJ databases">
        <title>Conservation of the essential genome among Caulobacter and Brevundimonas species.</title>
        <authorList>
            <person name="Scott D."/>
            <person name="Ely B."/>
        </authorList>
    </citation>
    <scope>NUCLEOTIDE SEQUENCE [LARGE SCALE GENOMIC DNA]</scope>
    <source>
        <strain evidence="6 7">CB4</strain>
    </source>
</reference>
<dbReference type="Gene3D" id="1.10.357.10">
    <property type="entry name" value="Tetracycline Repressor, domain 2"/>
    <property type="match status" value="1"/>
</dbReference>
<dbReference type="SUPFAM" id="SSF48498">
    <property type="entry name" value="Tetracyclin repressor-like, C-terminal domain"/>
    <property type="match status" value="1"/>
</dbReference>
<feature type="DNA-binding region" description="H-T-H motif" evidence="4">
    <location>
        <begin position="16"/>
        <end position="35"/>
    </location>
</feature>
<proteinExistence type="predicted"/>
<dbReference type="AlphaFoldDB" id="A0A0P0NZ31"/>
<accession>A0A0P0NZ31</accession>
<dbReference type="PROSITE" id="PS50977">
    <property type="entry name" value="HTH_TETR_2"/>
    <property type="match status" value="1"/>
</dbReference>
<evidence type="ECO:0000313" key="7">
    <source>
        <dbReference type="Proteomes" id="UP000056905"/>
    </source>
</evidence>
<evidence type="ECO:0000256" key="2">
    <source>
        <dbReference type="ARBA" id="ARBA00023125"/>
    </source>
</evidence>
<evidence type="ECO:0000259" key="5">
    <source>
        <dbReference type="PROSITE" id="PS50977"/>
    </source>
</evidence>
<keyword evidence="7" id="KW-1185">Reference proteome</keyword>
<sequence>MAAARVFLAKGFHGASMQDVAREAGVSMGLLYRYYDDKAALIAAAATIDRAPLLAEIAALGAADDPLAGLEALLVSFIGAAMEPGYVDLVTEVAAEACRNARVAAVLQQDELELHAALVAVLERHQAAGRLRANADLASFALLFLTLADALALRLRFEPGQPITPLIRSFSPSIWALKP</sequence>
<dbReference type="STRING" id="69395.AQ619_06955"/>
<evidence type="ECO:0000313" key="6">
    <source>
        <dbReference type="EMBL" id="ALL13109.1"/>
    </source>
</evidence>
<dbReference type="GO" id="GO:0000976">
    <property type="term" value="F:transcription cis-regulatory region binding"/>
    <property type="evidence" value="ECO:0007669"/>
    <property type="project" value="TreeGrafter"/>
</dbReference>
<dbReference type="SUPFAM" id="SSF46689">
    <property type="entry name" value="Homeodomain-like"/>
    <property type="match status" value="1"/>
</dbReference>
<dbReference type="EMBL" id="CP013002">
    <property type="protein sequence ID" value="ALL13109.1"/>
    <property type="molecule type" value="Genomic_DNA"/>
</dbReference>
<evidence type="ECO:0000256" key="1">
    <source>
        <dbReference type="ARBA" id="ARBA00023015"/>
    </source>
</evidence>
<name>A0A0P0NZ31_9CAUL</name>
<keyword evidence="2 4" id="KW-0238">DNA-binding</keyword>
<evidence type="ECO:0000256" key="3">
    <source>
        <dbReference type="ARBA" id="ARBA00023163"/>
    </source>
</evidence>